<name>A0ABP8VDP3_9ACTN</name>
<proteinExistence type="predicted"/>
<protein>
    <recommendedName>
        <fullName evidence="2">Lsr2 DNA-binding domain-containing protein</fullName>
    </recommendedName>
</protein>
<dbReference type="RefSeq" id="WP_345713829.1">
    <property type="nucleotide sequence ID" value="NZ_BAABIL010000629.1"/>
</dbReference>
<accession>A0ABP8VDP3</accession>
<dbReference type="InterPro" id="IPR055370">
    <property type="entry name" value="Lsr2_DNA-bd"/>
</dbReference>
<organism evidence="3 4">
    <name type="scientific">Kineococcus glutinatus</name>
    <dbReference type="NCBI Taxonomy" id="1070872"/>
    <lineage>
        <taxon>Bacteria</taxon>
        <taxon>Bacillati</taxon>
        <taxon>Actinomycetota</taxon>
        <taxon>Actinomycetes</taxon>
        <taxon>Kineosporiales</taxon>
        <taxon>Kineosporiaceae</taxon>
        <taxon>Kineococcus</taxon>
    </lineage>
</organism>
<gene>
    <name evidence="3" type="ORF">GCM10023225_32520</name>
</gene>
<feature type="domain" description="Lsr2 DNA-binding" evidence="2">
    <location>
        <begin position="17"/>
        <end position="49"/>
    </location>
</feature>
<dbReference type="InterPro" id="IPR036625">
    <property type="entry name" value="E3-bd_dom_sf"/>
</dbReference>
<dbReference type="Proteomes" id="UP001501195">
    <property type="component" value="Unassembled WGS sequence"/>
</dbReference>
<dbReference type="EMBL" id="BAABIL010000629">
    <property type="protein sequence ID" value="GAA4658278.1"/>
    <property type="molecule type" value="Genomic_DNA"/>
</dbReference>
<evidence type="ECO:0000259" key="2">
    <source>
        <dbReference type="Pfam" id="PF23359"/>
    </source>
</evidence>
<keyword evidence="1" id="KW-0238">DNA-binding</keyword>
<dbReference type="Pfam" id="PF23359">
    <property type="entry name" value="Lsr2_DNA-bd"/>
    <property type="match status" value="1"/>
</dbReference>
<comment type="caution">
    <text evidence="3">The sequence shown here is derived from an EMBL/GenBank/DDBJ whole genome shotgun (WGS) entry which is preliminary data.</text>
</comment>
<sequence>MAGTAVVRRVPRAPDVDPQLVRAWARAQGHPVSDRGRVPLQLVREYRSAHGLG</sequence>
<evidence type="ECO:0000313" key="3">
    <source>
        <dbReference type="EMBL" id="GAA4658278.1"/>
    </source>
</evidence>
<evidence type="ECO:0000256" key="1">
    <source>
        <dbReference type="ARBA" id="ARBA00023125"/>
    </source>
</evidence>
<reference evidence="4" key="1">
    <citation type="journal article" date="2019" name="Int. J. Syst. Evol. Microbiol.">
        <title>The Global Catalogue of Microorganisms (GCM) 10K type strain sequencing project: providing services to taxonomists for standard genome sequencing and annotation.</title>
        <authorList>
            <consortium name="The Broad Institute Genomics Platform"/>
            <consortium name="The Broad Institute Genome Sequencing Center for Infectious Disease"/>
            <person name="Wu L."/>
            <person name="Ma J."/>
        </authorList>
    </citation>
    <scope>NUCLEOTIDE SEQUENCE [LARGE SCALE GENOMIC DNA]</scope>
    <source>
        <strain evidence="4">JCM 18126</strain>
    </source>
</reference>
<keyword evidence="4" id="KW-1185">Reference proteome</keyword>
<dbReference type="Gene3D" id="4.10.320.10">
    <property type="entry name" value="E3-binding domain"/>
    <property type="match status" value="1"/>
</dbReference>
<evidence type="ECO:0000313" key="4">
    <source>
        <dbReference type="Proteomes" id="UP001501195"/>
    </source>
</evidence>